<name>A0A644X4W6_9ZZZZ</name>
<organism evidence="1">
    <name type="scientific">bioreactor metagenome</name>
    <dbReference type="NCBI Taxonomy" id="1076179"/>
    <lineage>
        <taxon>unclassified sequences</taxon>
        <taxon>metagenomes</taxon>
        <taxon>ecological metagenomes</taxon>
    </lineage>
</organism>
<reference evidence="1" key="1">
    <citation type="submission" date="2019-08" db="EMBL/GenBank/DDBJ databases">
        <authorList>
            <person name="Kucharzyk K."/>
            <person name="Murdoch R.W."/>
            <person name="Higgins S."/>
            <person name="Loffler F."/>
        </authorList>
    </citation>
    <scope>NUCLEOTIDE SEQUENCE</scope>
</reference>
<proteinExistence type="predicted"/>
<dbReference type="AlphaFoldDB" id="A0A644X4W6"/>
<sequence length="62" mass="6629">MKDGSDKPEDKAKYDALTAEEKAMLADVTSTATMSLTDAHGDIIAAIVKSFENKVALDLTIK</sequence>
<gene>
    <name evidence="1" type="ORF">SDC9_57551</name>
</gene>
<dbReference type="EMBL" id="VSSQ01001799">
    <property type="protein sequence ID" value="MPM11212.1"/>
    <property type="molecule type" value="Genomic_DNA"/>
</dbReference>
<protein>
    <submittedName>
        <fullName evidence="1">Uncharacterized protein</fullName>
    </submittedName>
</protein>
<comment type="caution">
    <text evidence="1">The sequence shown here is derived from an EMBL/GenBank/DDBJ whole genome shotgun (WGS) entry which is preliminary data.</text>
</comment>
<accession>A0A644X4W6</accession>
<evidence type="ECO:0000313" key="1">
    <source>
        <dbReference type="EMBL" id="MPM11212.1"/>
    </source>
</evidence>